<protein>
    <recommendedName>
        <fullName evidence="3">Prepilin type IV endopeptidase peptidase domain-containing protein</fullName>
    </recommendedName>
</protein>
<dbReference type="Proteomes" id="UP001317532">
    <property type="component" value="Chromosome"/>
</dbReference>
<evidence type="ECO:0000313" key="5">
    <source>
        <dbReference type="Proteomes" id="UP001317532"/>
    </source>
</evidence>
<evidence type="ECO:0000313" key="4">
    <source>
        <dbReference type="EMBL" id="BDE06389.1"/>
    </source>
</evidence>
<dbReference type="PANTHER" id="PTHR30487:SF0">
    <property type="entry name" value="PREPILIN LEADER PEPTIDASE_N-METHYLTRANSFERASE-RELATED"/>
    <property type="match status" value="1"/>
</dbReference>
<dbReference type="InterPro" id="IPR000045">
    <property type="entry name" value="Prepilin_IV_endopep_pep"/>
</dbReference>
<organism evidence="4 5">
    <name type="scientific">Vulcanimicrobium alpinum</name>
    <dbReference type="NCBI Taxonomy" id="3016050"/>
    <lineage>
        <taxon>Bacteria</taxon>
        <taxon>Bacillati</taxon>
        <taxon>Vulcanimicrobiota</taxon>
        <taxon>Vulcanimicrobiia</taxon>
        <taxon>Vulcanimicrobiales</taxon>
        <taxon>Vulcanimicrobiaceae</taxon>
        <taxon>Vulcanimicrobium</taxon>
    </lineage>
</organism>
<dbReference type="KEGG" id="vab:WPS_16650"/>
<feature type="domain" description="Prepilin type IV endopeptidase peptidase" evidence="3">
    <location>
        <begin position="8"/>
        <end position="109"/>
    </location>
</feature>
<keyword evidence="5" id="KW-1185">Reference proteome</keyword>
<dbReference type="Gene3D" id="1.20.120.1220">
    <property type="match status" value="1"/>
</dbReference>
<dbReference type="GO" id="GO:0005886">
    <property type="term" value="C:plasma membrane"/>
    <property type="evidence" value="ECO:0007669"/>
    <property type="project" value="TreeGrafter"/>
</dbReference>
<evidence type="ECO:0000256" key="1">
    <source>
        <dbReference type="ARBA" id="ARBA00005801"/>
    </source>
</evidence>
<dbReference type="GO" id="GO:0004190">
    <property type="term" value="F:aspartic-type endopeptidase activity"/>
    <property type="evidence" value="ECO:0007669"/>
    <property type="project" value="InterPro"/>
</dbReference>
<evidence type="ECO:0000259" key="3">
    <source>
        <dbReference type="Pfam" id="PF01478"/>
    </source>
</evidence>
<dbReference type="InterPro" id="IPR050882">
    <property type="entry name" value="Prepilin_peptidase/N-MTase"/>
</dbReference>
<gene>
    <name evidence="4" type="ORF">WPS_16650</name>
</gene>
<keyword evidence="2" id="KW-1133">Transmembrane helix</keyword>
<accession>A0AAN2C9K3</accession>
<sequence>MSAVSAAVACAGAVAAAAVDARTGVLPNALTRTTAIAALASAAVGGELTPALAGGVCTGGTLLALHLSTGGRGLGLGDVKLGVAIGAGCGVAGGIVALGAAFVLGGIYATALLGLRHAGRRDAIPFGPFLAAGTAVETLTSVFA</sequence>
<dbReference type="GO" id="GO:0006465">
    <property type="term" value="P:signal peptide processing"/>
    <property type="evidence" value="ECO:0007669"/>
    <property type="project" value="TreeGrafter"/>
</dbReference>
<dbReference type="EMBL" id="AP025523">
    <property type="protein sequence ID" value="BDE06389.1"/>
    <property type="molecule type" value="Genomic_DNA"/>
</dbReference>
<reference evidence="4 5" key="1">
    <citation type="journal article" date="2022" name="ISME Commun">
        <title>Vulcanimicrobium alpinus gen. nov. sp. nov., the first cultivated representative of the candidate phylum 'Eremiobacterota', is a metabolically versatile aerobic anoxygenic phototroph.</title>
        <authorList>
            <person name="Yabe S."/>
            <person name="Muto K."/>
            <person name="Abe K."/>
            <person name="Yokota A."/>
            <person name="Staudigel H."/>
            <person name="Tebo B.M."/>
        </authorList>
    </citation>
    <scope>NUCLEOTIDE SEQUENCE [LARGE SCALE GENOMIC DNA]</scope>
    <source>
        <strain evidence="4 5">WC8-2</strain>
    </source>
</reference>
<comment type="similarity">
    <text evidence="1">Belongs to the peptidase A24 family.</text>
</comment>
<name>A0AAN2C9K3_UNVUL</name>
<feature type="transmembrane region" description="Helical" evidence="2">
    <location>
        <begin position="83"/>
        <end position="111"/>
    </location>
</feature>
<dbReference type="RefSeq" id="WP_317997351.1">
    <property type="nucleotide sequence ID" value="NZ_AP025523.1"/>
</dbReference>
<evidence type="ECO:0000256" key="2">
    <source>
        <dbReference type="SAM" id="Phobius"/>
    </source>
</evidence>
<proteinExistence type="inferred from homology"/>
<keyword evidence="2" id="KW-0472">Membrane</keyword>
<dbReference type="AlphaFoldDB" id="A0AAN2C9K3"/>
<dbReference type="Pfam" id="PF01478">
    <property type="entry name" value="Peptidase_A24"/>
    <property type="match status" value="1"/>
</dbReference>
<keyword evidence="2" id="KW-0812">Transmembrane</keyword>
<dbReference type="PANTHER" id="PTHR30487">
    <property type="entry name" value="TYPE 4 PREPILIN-LIKE PROTEINS LEADER PEPTIDE-PROCESSING ENZYME"/>
    <property type="match status" value="1"/>
</dbReference>